<reference evidence="1" key="1">
    <citation type="submission" date="2018-02" db="EMBL/GenBank/DDBJ databases">
        <title>Rhizophora mucronata_Transcriptome.</title>
        <authorList>
            <person name="Meera S.P."/>
            <person name="Sreeshan A."/>
            <person name="Augustine A."/>
        </authorList>
    </citation>
    <scope>NUCLEOTIDE SEQUENCE</scope>
    <source>
        <tissue evidence="1">Leaf</tissue>
    </source>
</reference>
<organism evidence="1">
    <name type="scientific">Rhizophora mucronata</name>
    <name type="common">Asiatic mangrove</name>
    <dbReference type="NCBI Taxonomy" id="61149"/>
    <lineage>
        <taxon>Eukaryota</taxon>
        <taxon>Viridiplantae</taxon>
        <taxon>Streptophyta</taxon>
        <taxon>Embryophyta</taxon>
        <taxon>Tracheophyta</taxon>
        <taxon>Spermatophyta</taxon>
        <taxon>Magnoliopsida</taxon>
        <taxon>eudicotyledons</taxon>
        <taxon>Gunneridae</taxon>
        <taxon>Pentapetalae</taxon>
        <taxon>rosids</taxon>
        <taxon>fabids</taxon>
        <taxon>Malpighiales</taxon>
        <taxon>Rhizophoraceae</taxon>
        <taxon>Rhizophora</taxon>
    </lineage>
</organism>
<dbReference type="EMBL" id="GGEC01037077">
    <property type="protein sequence ID" value="MBX17561.1"/>
    <property type="molecule type" value="Transcribed_RNA"/>
</dbReference>
<dbReference type="AlphaFoldDB" id="A0A2P2LHX9"/>
<dbReference type="EMBL" id="GGEC01037080">
    <property type="protein sequence ID" value="MBX17564.1"/>
    <property type="molecule type" value="Transcribed_RNA"/>
</dbReference>
<name>A0A2P2LHX9_RHIMU</name>
<protein>
    <submittedName>
        <fullName evidence="1">Uncharacterized protein</fullName>
    </submittedName>
</protein>
<accession>A0A2P2LHX9</accession>
<evidence type="ECO:0000313" key="1">
    <source>
        <dbReference type="EMBL" id="MBX17561.1"/>
    </source>
</evidence>
<proteinExistence type="predicted"/>
<sequence>MLLKPICRKYPIYDQYIQGNILIDNSRFQHRELYRQDKSLPHVVHVTVTSDS</sequence>